<protein>
    <submittedName>
        <fullName evidence="5">AraC family transcriptional regulator</fullName>
    </submittedName>
</protein>
<dbReference type="Gene3D" id="2.60.120.10">
    <property type="entry name" value="Jelly Rolls"/>
    <property type="match status" value="1"/>
</dbReference>
<dbReference type="Proteomes" id="UP000246145">
    <property type="component" value="Unassembled WGS sequence"/>
</dbReference>
<sequence length="299" mass="34479">MANSIPNIDFGRVFDLRDEDADVHCEGLGRLADFFGHNMAAHRHAGVFQVHLMLRGEVRLRLDDLHYHARAPAFFHTPPAMTHAFVLSDDAEGHVLSVRQHVLQSLFSEDPGGMVERRLNQAFCMELDESDPQVHRLFGYFELVRAEFSGAEAVRELNLLALARLAFVTMARLSCAAVQAMPSRDLRQVDVRIFREFNQLIEESYREHWQLSRYAQALSVTETRLNDICRRVGDLPSKRFVHDRLMQEAKRLLLFSSAPVTQIAYDLGFRDVSYFSRFFRQHAQLPPGSWRARMRGRNP</sequence>
<evidence type="ECO:0000256" key="2">
    <source>
        <dbReference type="ARBA" id="ARBA00023125"/>
    </source>
</evidence>
<dbReference type="EMBL" id="QEKO01000003">
    <property type="protein sequence ID" value="PVY61727.1"/>
    <property type="molecule type" value="Genomic_DNA"/>
</dbReference>
<dbReference type="Pfam" id="PF12833">
    <property type="entry name" value="HTH_18"/>
    <property type="match status" value="1"/>
</dbReference>
<dbReference type="STRING" id="1231391.GCA_000308195_00503"/>
<dbReference type="PANTHER" id="PTHR43280">
    <property type="entry name" value="ARAC-FAMILY TRANSCRIPTIONAL REGULATOR"/>
    <property type="match status" value="1"/>
</dbReference>
<dbReference type="SUPFAM" id="SSF46689">
    <property type="entry name" value="Homeodomain-like"/>
    <property type="match status" value="1"/>
</dbReference>
<dbReference type="GO" id="GO:0043565">
    <property type="term" value="F:sequence-specific DNA binding"/>
    <property type="evidence" value="ECO:0007669"/>
    <property type="project" value="InterPro"/>
</dbReference>
<dbReference type="SMART" id="SM00342">
    <property type="entry name" value="HTH_ARAC"/>
    <property type="match status" value="1"/>
</dbReference>
<keyword evidence="1" id="KW-0805">Transcription regulation</keyword>
<keyword evidence="2" id="KW-0238">DNA-binding</keyword>
<evidence type="ECO:0000256" key="1">
    <source>
        <dbReference type="ARBA" id="ARBA00023015"/>
    </source>
</evidence>
<dbReference type="GO" id="GO:0003700">
    <property type="term" value="F:DNA-binding transcription factor activity"/>
    <property type="evidence" value="ECO:0007669"/>
    <property type="project" value="InterPro"/>
</dbReference>
<evidence type="ECO:0000313" key="5">
    <source>
        <dbReference type="EMBL" id="PVY61727.1"/>
    </source>
</evidence>
<dbReference type="InterPro" id="IPR011983">
    <property type="entry name" value="HpaA_TReg"/>
</dbReference>
<dbReference type="InterPro" id="IPR018060">
    <property type="entry name" value="HTH_AraC"/>
</dbReference>
<dbReference type="AlphaFoldDB" id="A0A2U1CL45"/>
<gene>
    <name evidence="5" type="ORF">C7440_2458</name>
</gene>
<dbReference type="InterPro" id="IPR003313">
    <property type="entry name" value="AraC-bd"/>
</dbReference>
<dbReference type="PROSITE" id="PS01124">
    <property type="entry name" value="HTH_ARAC_FAMILY_2"/>
    <property type="match status" value="1"/>
</dbReference>
<accession>A0A2U1CL45</accession>
<evidence type="ECO:0000256" key="3">
    <source>
        <dbReference type="ARBA" id="ARBA00023163"/>
    </source>
</evidence>
<reference evidence="5 6" key="1">
    <citation type="submission" date="2018-04" db="EMBL/GenBank/DDBJ databases">
        <title>Genomic Encyclopedia of Type Strains, Phase IV (KMG-IV): sequencing the most valuable type-strain genomes for metagenomic binning, comparative biology and taxonomic classification.</title>
        <authorList>
            <person name="Goeker M."/>
        </authorList>
    </citation>
    <scope>NUCLEOTIDE SEQUENCE [LARGE SCALE GENOMIC DNA]</scope>
    <source>
        <strain evidence="5 6">DSM 10065</strain>
    </source>
</reference>
<dbReference type="NCBIfam" id="TIGR02297">
    <property type="entry name" value="HpaA"/>
    <property type="match status" value="1"/>
</dbReference>
<dbReference type="SUPFAM" id="SSF51182">
    <property type="entry name" value="RmlC-like cupins"/>
    <property type="match status" value="1"/>
</dbReference>
<name>A0A2U1CL45_9BURK</name>
<evidence type="ECO:0000259" key="4">
    <source>
        <dbReference type="PROSITE" id="PS01124"/>
    </source>
</evidence>
<dbReference type="InterPro" id="IPR009057">
    <property type="entry name" value="Homeodomain-like_sf"/>
</dbReference>
<keyword evidence="3" id="KW-0804">Transcription</keyword>
<evidence type="ECO:0000313" key="6">
    <source>
        <dbReference type="Proteomes" id="UP000246145"/>
    </source>
</evidence>
<feature type="domain" description="HTH araC/xylS-type" evidence="4">
    <location>
        <begin position="195"/>
        <end position="293"/>
    </location>
</feature>
<dbReference type="Gene3D" id="1.10.10.60">
    <property type="entry name" value="Homeodomain-like"/>
    <property type="match status" value="1"/>
</dbReference>
<comment type="caution">
    <text evidence="5">The sequence shown here is derived from an EMBL/GenBank/DDBJ whole genome shotgun (WGS) entry which is preliminary data.</text>
</comment>
<dbReference type="InterPro" id="IPR011051">
    <property type="entry name" value="RmlC_Cupin_sf"/>
</dbReference>
<dbReference type="Pfam" id="PF02311">
    <property type="entry name" value="AraC_binding"/>
    <property type="match status" value="1"/>
</dbReference>
<dbReference type="PANTHER" id="PTHR43280:SF19">
    <property type="entry name" value="4-HYDROXYPHENYLACETATE CATABOLISM PROTEIN"/>
    <property type="match status" value="1"/>
</dbReference>
<dbReference type="InterPro" id="IPR014710">
    <property type="entry name" value="RmlC-like_jellyroll"/>
</dbReference>
<dbReference type="OrthoDB" id="9803764at2"/>
<organism evidence="5 6">
    <name type="scientific">Pusillimonas noertemannii</name>
    <dbReference type="NCBI Taxonomy" id="305977"/>
    <lineage>
        <taxon>Bacteria</taxon>
        <taxon>Pseudomonadati</taxon>
        <taxon>Pseudomonadota</taxon>
        <taxon>Betaproteobacteria</taxon>
        <taxon>Burkholderiales</taxon>
        <taxon>Alcaligenaceae</taxon>
        <taxon>Pusillimonas</taxon>
    </lineage>
</organism>
<proteinExistence type="predicted"/>
<keyword evidence="6" id="KW-1185">Reference proteome</keyword>
<dbReference type="RefSeq" id="WP_116518746.1">
    <property type="nucleotide sequence ID" value="NZ_JACCEX010000003.1"/>
</dbReference>